<proteinExistence type="inferred from homology"/>
<evidence type="ECO:0000256" key="3">
    <source>
        <dbReference type="ARBA" id="ARBA00023054"/>
    </source>
</evidence>
<dbReference type="RefSeq" id="XP_030986824.1">
    <property type="nucleotide sequence ID" value="XM_031122536.1"/>
</dbReference>
<feature type="compositionally biased region" description="Basic and acidic residues" evidence="5">
    <location>
        <begin position="1053"/>
        <end position="1068"/>
    </location>
</feature>
<dbReference type="KEGG" id="pgri:PgNI_02471"/>
<evidence type="ECO:0000313" key="8">
    <source>
        <dbReference type="RefSeq" id="XP_030986824.1"/>
    </source>
</evidence>
<comment type="similarity">
    <text evidence="1">Belongs to the ATG14 family.</text>
</comment>
<sequence>MKYSFTLAALAALAFGKEMPKDEARAAELYDSGVMHDRIMSEKFKQWDAMANARASALADPYVELHFAQCRDGKSVPFRDQATFFFRCNNMNLHHFLPHSMLGSQTGQGSSSWGWTSDDGREFAIIAQADGAAFAEVILGGKLRYLGRLPQTPGAAAAIWREIRVFKHYIVVGSESYNHHIQIFDLKKLLDIDYRSPVVFDPATDITGFYGNLPDGRAHNVLANDASGFAYVVGARPRTSECRSGLIFLDLKDPSKPEYAGCAAMDGYVHDAQCLIYKGPHTKYLGREICYGYNEDSLTIYDVTDKKYPQLVSVTSYEGATYTHQGWVLDTENQEFLVMDDEYDEYDGRGPAANGHATTLIWDIRNLEKPKQTGYYQAPRTSIDHNQYVFGNYSYQSNYGAGLSVLDISSIPQNPSGSGVREVAWFDVYREDDNMEGGGSKAFVGTWSSYAGFKSGYILINTIEQGAFLVKVQDPAKGEFQAPSLALIEMPTTSRPLLLPQNRRLRHLRGVYLRNLSFSKPNGRTIDDAAINKSPAKLDLVREAGQLHHAHSTEGLKSNSTPAVTGAVGASSPRLRRRSTGLTNANPVTRQKQLEYAVDSRLADVFFSLHCDATTEPIYISEVGERASNFNFELFELTDLSPAVTRSSHLTVKVWAKRQQSWTFLLEDDVDLRALSFVGTTLQNIHMPSNCLIFHLVDGIYIYGISIETAPPKQVPALATSSYNALMKLCTLENSVQDALVAQEELSARIDQALSQMPDAPVAEEEDKLQLARRYLKKQETAVIAAKKRREELRQSIQARKEAIKMGRELQDQARRDVENATDHLEASQDILAQTKESIHGQRRRICEDLIRIFPITEAPSGQPLSFQICGVPLPNTIYDPTLRSGAKGGAAAAEDTISAGLGYVAQLTHALQSYLGVALPYPITPFASRSSIRDDISMLPDPSRDFPLYVPRGGSSAQYRFDYGWFLLNKDIEVLCTAQGIRVVDIRHTLPNLKYLLYVCSAGKNELPERKKGGIRGLWHGQGLLSRGGVASSIDLSDPGGDGSVAGSSRRGSTDSEVTARHRDELTKSMADGTDIRPPSQRSSGGGMGFSESPKPTLLLRTKGLRGETVK</sequence>
<evidence type="ECO:0000256" key="1">
    <source>
        <dbReference type="ARBA" id="ARBA00009574"/>
    </source>
</evidence>
<feature type="region of interest" description="Disordered" evidence="5">
    <location>
        <begin position="1031"/>
        <end position="1112"/>
    </location>
</feature>
<evidence type="ECO:0000313" key="7">
    <source>
        <dbReference type="Proteomes" id="UP000515153"/>
    </source>
</evidence>
<dbReference type="PANTHER" id="PTHR38787">
    <property type="entry name" value="REGULATORY P DOMAIN-CONTAINING PROTEIN"/>
    <property type="match status" value="1"/>
</dbReference>
<gene>
    <name evidence="8" type="ORF">PgNI_02471</name>
</gene>
<dbReference type="GO" id="GO:0032991">
    <property type="term" value="C:protein-containing complex"/>
    <property type="evidence" value="ECO:0007669"/>
    <property type="project" value="UniProtKB-ARBA"/>
</dbReference>
<keyword evidence="3 4" id="KW-0175">Coiled coil</keyword>
<dbReference type="GO" id="GO:0005737">
    <property type="term" value="C:cytoplasm"/>
    <property type="evidence" value="ECO:0007669"/>
    <property type="project" value="UniProtKB-ARBA"/>
</dbReference>
<dbReference type="PANTHER" id="PTHR38787:SF3">
    <property type="entry name" value="REGULATORY P DOMAIN-CONTAINING PROTEIN"/>
    <property type="match status" value="1"/>
</dbReference>
<evidence type="ECO:0000256" key="6">
    <source>
        <dbReference type="SAM" id="SignalP"/>
    </source>
</evidence>
<dbReference type="InterPro" id="IPR027589">
    <property type="entry name" value="Choice_anch_B"/>
</dbReference>
<evidence type="ECO:0000256" key="4">
    <source>
        <dbReference type="SAM" id="Coils"/>
    </source>
</evidence>
<name>A0A6P8BIF6_PYRGI</name>
<protein>
    <recommendedName>
        <fullName evidence="2">Autophagy-related protein 14</fullName>
    </recommendedName>
</protein>
<feature type="region of interest" description="Disordered" evidence="5">
    <location>
        <begin position="549"/>
        <end position="580"/>
    </location>
</feature>
<reference evidence="8" key="1">
    <citation type="journal article" date="2019" name="Mol. Biol. Evol.">
        <title>Blast fungal genomes show frequent chromosomal changes, gene gains and losses, and effector gene turnover.</title>
        <authorList>
            <person name="Gomez Luciano L.B."/>
            <person name="Jason Tsai I."/>
            <person name="Chuma I."/>
            <person name="Tosa Y."/>
            <person name="Chen Y.H."/>
            <person name="Li J.Y."/>
            <person name="Li M.Y."/>
            <person name="Jade Lu M.Y."/>
            <person name="Nakayashiki H."/>
            <person name="Li W.H."/>
        </authorList>
    </citation>
    <scope>NUCLEOTIDE SEQUENCE</scope>
    <source>
        <strain evidence="8">NI907</strain>
    </source>
</reference>
<dbReference type="GO" id="GO:0005576">
    <property type="term" value="C:extracellular region"/>
    <property type="evidence" value="ECO:0007669"/>
    <property type="project" value="TreeGrafter"/>
</dbReference>
<dbReference type="Proteomes" id="UP000515153">
    <property type="component" value="Unplaced"/>
</dbReference>
<feature type="signal peptide" evidence="6">
    <location>
        <begin position="1"/>
        <end position="16"/>
    </location>
</feature>
<dbReference type="Pfam" id="PF10186">
    <property type="entry name" value="ATG14"/>
    <property type="match status" value="1"/>
</dbReference>
<feature type="chain" id="PRO_5027597589" description="Autophagy-related protein 14" evidence="6">
    <location>
        <begin position="17"/>
        <end position="1112"/>
    </location>
</feature>
<feature type="coiled-coil region" evidence="4">
    <location>
        <begin position="762"/>
        <end position="796"/>
    </location>
</feature>
<dbReference type="GeneID" id="41957448"/>
<dbReference type="NCBIfam" id="TIGR04312">
    <property type="entry name" value="choice_anch_B"/>
    <property type="match status" value="1"/>
</dbReference>
<dbReference type="AlphaFoldDB" id="A0A6P8BIF6"/>
<keyword evidence="6" id="KW-0732">Signal</keyword>
<accession>A0A6P8BIF6</accession>
<reference evidence="8" key="3">
    <citation type="submission" date="2025-08" db="UniProtKB">
        <authorList>
            <consortium name="RefSeq"/>
        </authorList>
    </citation>
    <scope>IDENTIFICATION</scope>
    <source>
        <strain evidence="8">NI907</strain>
    </source>
</reference>
<reference evidence="8" key="2">
    <citation type="submission" date="2019-10" db="EMBL/GenBank/DDBJ databases">
        <authorList>
            <consortium name="NCBI Genome Project"/>
        </authorList>
    </citation>
    <scope>NUCLEOTIDE SEQUENCE</scope>
    <source>
        <strain evidence="8">NI907</strain>
    </source>
</reference>
<evidence type="ECO:0000256" key="2">
    <source>
        <dbReference type="ARBA" id="ARBA00013807"/>
    </source>
</evidence>
<keyword evidence="7" id="KW-1185">Reference proteome</keyword>
<organism evidence="7 8">
    <name type="scientific">Pyricularia grisea</name>
    <name type="common">Crabgrass-specific blast fungus</name>
    <name type="synonym">Magnaporthe grisea</name>
    <dbReference type="NCBI Taxonomy" id="148305"/>
    <lineage>
        <taxon>Eukaryota</taxon>
        <taxon>Fungi</taxon>
        <taxon>Dikarya</taxon>
        <taxon>Ascomycota</taxon>
        <taxon>Pezizomycotina</taxon>
        <taxon>Sordariomycetes</taxon>
        <taxon>Sordariomycetidae</taxon>
        <taxon>Magnaporthales</taxon>
        <taxon>Pyriculariaceae</taxon>
        <taxon>Pyricularia</taxon>
    </lineage>
</organism>
<evidence type="ECO:0000256" key="5">
    <source>
        <dbReference type="SAM" id="MobiDB-lite"/>
    </source>
</evidence>
<dbReference type="InterPro" id="IPR018791">
    <property type="entry name" value="UV_resistance/autophagy_Atg14"/>
</dbReference>